<dbReference type="EMBL" id="UGRI01000001">
    <property type="protein sequence ID" value="SUA25006.1"/>
    <property type="molecule type" value="Genomic_DNA"/>
</dbReference>
<accession>A0A378W2K7</accession>
<dbReference type="Pfam" id="PF08534">
    <property type="entry name" value="Redoxin"/>
    <property type="match status" value="1"/>
</dbReference>
<dbReference type="Gene3D" id="3.40.30.10">
    <property type="entry name" value="Glutaredoxin"/>
    <property type="match status" value="1"/>
</dbReference>
<dbReference type="AlphaFoldDB" id="A0A378W2K7"/>
<dbReference type="InterPro" id="IPR036249">
    <property type="entry name" value="Thioredoxin-like_sf"/>
</dbReference>
<dbReference type="PANTHER" id="PTHR42852">
    <property type="entry name" value="THIOL:DISULFIDE INTERCHANGE PROTEIN DSBE"/>
    <property type="match status" value="1"/>
</dbReference>
<dbReference type="InterPro" id="IPR013740">
    <property type="entry name" value="Redoxin"/>
</dbReference>
<feature type="domain" description="Redoxin" evidence="1">
    <location>
        <begin position="6"/>
        <end position="93"/>
    </location>
</feature>
<proteinExistence type="predicted"/>
<dbReference type="PANTHER" id="PTHR42852:SF18">
    <property type="entry name" value="CHROMOSOME UNDETERMINED SCAFFOLD_47, WHOLE GENOME SHOTGUN SEQUENCE"/>
    <property type="match status" value="1"/>
</dbReference>
<evidence type="ECO:0000313" key="2">
    <source>
        <dbReference type="EMBL" id="SUA25006.1"/>
    </source>
</evidence>
<protein>
    <submittedName>
        <fullName evidence="2">Putative thioredoxin</fullName>
    </submittedName>
</protein>
<organism evidence="2">
    <name type="scientific">Neisseria gonorrhoeae</name>
    <dbReference type="NCBI Taxonomy" id="485"/>
    <lineage>
        <taxon>Bacteria</taxon>
        <taxon>Pseudomonadati</taxon>
        <taxon>Pseudomonadota</taxon>
        <taxon>Betaproteobacteria</taxon>
        <taxon>Neisseriales</taxon>
        <taxon>Neisseriaceae</taxon>
        <taxon>Neisseria</taxon>
    </lineage>
</organism>
<dbReference type="SUPFAM" id="SSF52833">
    <property type="entry name" value="Thioredoxin-like"/>
    <property type="match status" value="1"/>
</dbReference>
<reference evidence="2" key="1">
    <citation type="submission" date="2018-06" db="EMBL/GenBank/DDBJ databases">
        <authorList>
            <consortium name="Pathogen Informatics"/>
            <person name="Doyle S."/>
        </authorList>
    </citation>
    <scope>NUCLEOTIDE SEQUENCE [LARGE SCALE GENOMIC DNA]</scope>
    <source>
        <strain evidence="2">NCTC11421</strain>
    </source>
</reference>
<dbReference type="GO" id="GO:0016491">
    <property type="term" value="F:oxidoreductase activity"/>
    <property type="evidence" value="ECO:0007669"/>
    <property type="project" value="InterPro"/>
</dbReference>
<name>A0A378W2K7_NEIGO</name>
<dbReference type="CDD" id="cd02966">
    <property type="entry name" value="TlpA_like_family"/>
    <property type="match status" value="1"/>
</dbReference>
<gene>
    <name evidence="2" type="ORF">NCTC11421_03014</name>
</gene>
<sequence length="107" mass="11836">MVSLLSGLCERNAQSHQNGKRLQNKDFQVLAVAQPIDPIESVRQYVKDYGLPFTVIYDADKAVGQAFGTQVYPTSVLIGKKGEILKTYVGEPDFGKLYQEIDTALAQ</sequence>
<evidence type="ECO:0000259" key="1">
    <source>
        <dbReference type="Pfam" id="PF08534"/>
    </source>
</evidence>
<dbReference type="InterPro" id="IPR050553">
    <property type="entry name" value="Thioredoxin_ResA/DsbE_sf"/>
</dbReference>